<dbReference type="Gene3D" id="3.40.190.10">
    <property type="entry name" value="Periplasmic binding protein-like II"/>
    <property type="match status" value="1"/>
</dbReference>
<dbReference type="Gene3D" id="3.60.21.10">
    <property type="match status" value="1"/>
</dbReference>
<name>A0A1J5ICP2_9BACT</name>
<feature type="transmembrane region" description="Helical" evidence="2">
    <location>
        <begin position="40"/>
        <end position="58"/>
    </location>
</feature>
<dbReference type="SMART" id="SM00854">
    <property type="entry name" value="PGA_cap"/>
    <property type="match status" value="1"/>
</dbReference>
<protein>
    <recommendedName>
        <fullName evidence="3">Capsule synthesis protein CapA domain-containing protein</fullName>
    </recommendedName>
</protein>
<dbReference type="STRING" id="1817892.AUK40_06535"/>
<comment type="similarity">
    <text evidence="1">Belongs to the CapA family.</text>
</comment>
<accession>A0A1J5ICP2</accession>
<feature type="domain" description="Capsule synthesis protein CapA" evidence="3">
    <location>
        <begin position="309"/>
        <end position="547"/>
    </location>
</feature>
<organism evidence="4 5">
    <name type="scientific">Candidatus Wirthbacteria bacterium CG2_30_54_11</name>
    <dbReference type="NCBI Taxonomy" id="1817892"/>
    <lineage>
        <taxon>Bacteria</taxon>
        <taxon>Candidatus Wirthbacteria</taxon>
    </lineage>
</organism>
<keyword evidence="2" id="KW-0472">Membrane</keyword>
<evidence type="ECO:0000259" key="3">
    <source>
        <dbReference type="SMART" id="SM00854"/>
    </source>
</evidence>
<dbReference type="AlphaFoldDB" id="A0A1J5ICP2"/>
<keyword evidence="2" id="KW-1133">Transmembrane helix</keyword>
<dbReference type="Pfam" id="PF09587">
    <property type="entry name" value="PGA_cap"/>
    <property type="match status" value="1"/>
</dbReference>
<dbReference type="InterPro" id="IPR052169">
    <property type="entry name" value="CW_Biosynth-Accessory"/>
</dbReference>
<keyword evidence="2" id="KW-0812">Transmembrane</keyword>
<gene>
    <name evidence="4" type="ORF">AUK40_06535</name>
</gene>
<dbReference type="PANTHER" id="PTHR33393">
    <property type="entry name" value="POLYGLUTAMINE SYNTHESIS ACCESSORY PROTEIN RV0574C-RELATED"/>
    <property type="match status" value="1"/>
</dbReference>
<dbReference type="InterPro" id="IPR019079">
    <property type="entry name" value="Capsule_synth_CapA"/>
</dbReference>
<evidence type="ECO:0000313" key="4">
    <source>
        <dbReference type="EMBL" id="OIP94925.1"/>
    </source>
</evidence>
<sequence>MKPIPSPLATVPKTSLAKRKLAFEGGQPRRRYRRSSSIRNWWILGTVCLGALVLVAFLPRPLSSYVTNLPFNTKRLTIYTSSRAQIESLLSSFGGRVDDYRLAWGALPPDAEAPASPSISIALTYAPQPPAAETERTTLYECGGTLVAAVNFTNPLTSVTREQLLGVLSGTITSWDDLGWPQDTMKTFLPDPASSLPGSQTLSETLPPNAQWYSDLNAMLAILRDDPSAIALLPATSLYANPDIRHLSIDGISPLKSKVDMATYPLVKTITLKLPAQSRLPAAEQLLEPVISTIQNQGYLTTCFQDLITIKAVGDMMLSRHVNTMMAQANDRELPFLKTADFISLSDLTFGNLESPFYDQGPVVTEGMTFKAEPENIAGLLLGGFDIVDLANNHFGNQGRSGMRFTFDYLPENGIQYYGAGRDYTEAHTARIMTVDGQRIGFLSYDEVPPESYSADDTTPGFAWEERTAVAEDIKAALPLTDFLIVSFHWGVEYTPHPTGVQQQFAHLAIDSGADMIISHHPHVVQATEWYDGKFIAYSLGNFVFDQMWSTETQQGIIASFSLAKNPDPANQRLVPLGIDLTPVRIANYNQPDFADQEEANEILERVFDASAQL</sequence>
<evidence type="ECO:0000256" key="1">
    <source>
        <dbReference type="ARBA" id="ARBA00005662"/>
    </source>
</evidence>
<dbReference type="PANTHER" id="PTHR33393:SF11">
    <property type="entry name" value="POLYGLUTAMINE SYNTHESIS ACCESSORY PROTEIN RV0574C-RELATED"/>
    <property type="match status" value="1"/>
</dbReference>
<evidence type="ECO:0000256" key="2">
    <source>
        <dbReference type="SAM" id="Phobius"/>
    </source>
</evidence>
<reference evidence="4 5" key="1">
    <citation type="journal article" date="2016" name="Environ. Microbiol.">
        <title>Genomic resolution of a cold subsurface aquifer community provides metabolic insights for novel microbes adapted to high CO concentrations.</title>
        <authorList>
            <person name="Probst A.J."/>
            <person name="Castelle C.J."/>
            <person name="Singh A."/>
            <person name="Brown C.T."/>
            <person name="Anantharaman K."/>
            <person name="Sharon I."/>
            <person name="Hug L.A."/>
            <person name="Burstein D."/>
            <person name="Emerson J.B."/>
            <person name="Thomas B.C."/>
            <person name="Banfield J.F."/>
        </authorList>
    </citation>
    <scope>NUCLEOTIDE SEQUENCE [LARGE SCALE GENOMIC DNA]</scope>
    <source>
        <strain evidence="4">CG2_30_54_11</strain>
    </source>
</reference>
<dbReference type="Proteomes" id="UP000183245">
    <property type="component" value="Unassembled WGS sequence"/>
</dbReference>
<evidence type="ECO:0000313" key="5">
    <source>
        <dbReference type="Proteomes" id="UP000183245"/>
    </source>
</evidence>
<dbReference type="CDD" id="cd07381">
    <property type="entry name" value="MPP_CapA"/>
    <property type="match status" value="1"/>
</dbReference>
<dbReference type="EMBL" id="MNZT01000121">
    <property type="protein sequence ID" value="OIP94925.1"/>
    <property type="molecule type" value="Genomic_DNA"/>
</dbReference>
<proteinExistence type="inferred from homology"/>
<comment type="caution">
    <text evidence="4">The sequence shown here is derived from an EMBL/GenBank/DDBJ whole genome shotgun (WGS) entry which is preliminary data.</text>
</comment>
<dbReference type="InterPro" id="IPR029052">
    <property type="entry name" value="Metallo-depent_PP-like"/>
</dbReference>
<dbReference type="SUPFAM" id="SSF56300">
    <property type="entry name" value="Metallo-dependent phosphatases"/>
    <property type="match status" value="1"/>
</dbReference>
<dbReference type="SUPFAM" id="SSF53850">
    <property type="entry name" value="Periplasmic binding protein-like II"/>
    <property type="match status" value="1"/>
</dbReference>